<comment type="subcellular location">
    <subcellularLocation>
        <location evidence="1">Secreted</location>
    </subcellularLocation>
</comment>
<dbReference type="EMBL" id="LKEF01000057">
    <property type="protein sequence ID" value="KTB57739.1"/>
    <property type="molecule type" value="Genomic_DNA"/>
</dbReference>
<keyword evidence="3" id="KW-0106">Calcium</keyword>
<evidence type="ECO:0000256" key="3">
    <source>
        <dbReference type="ARBA" id="ARBA00022837"/>
    </source>
</evidence>
<dbReference type="PRINTS" id="PR00313">
    <property type="entry name" value="CABNDNGRPT"/>
</dbReference>
<evidence type="ECO:0000256" key="1">
    <source>
        <dbReference type="ARBA" id="ARBA00004613"/>
    </source>
</evidence>
<dbReference type="SUPFAM" id="SSF51120">
    <property type="entry name" value="beta-Roll"/>
    <property type="match status" value="1"/>
</dbReference>
<dbReference type="InterPro" id="IPR050557">
    <property type="entry name" value="RTX_toxin/Mannuronan_C5-epim"/>
</dbReference>
<dbReference type="InterPro" id="IPR011049">
    <property type="entry name" value="Serralysin-like_metalloprot_C"/>
</dbReference>
<proteinExistence type="predicted"/>
<accession>A0A0W0HAA5</accession>
<dbReference type="GO" id="GO:0005509">
    <property type="term" value="F:calcium ion binding"/>
    <property type="evidence" value="ECO:0007669"/>
    <property type="project" value="InterPro"/>
</dbReference>
<evidence type="ECO:0000256" key="2">
    <source>
        <dbReference type="ARBA" id="ARBA00022525"/>
    </source>
</evidence>
<protein>
    <recommendedName>
        <fullName evidence="7">Hemolysin</fullName>
    </recommendedName>
</protein>
<organism evidence="5 6">
    <name type="scientific">Pseudomonas fluorescens ICMP 11288</name>
    <dbReference type="NCBI Taxonomy" id="1198309"/>
    <lineage>
        <taxon>Bacteria</taxon>
        <taxon>Pseudomonadati</taxon>
        <taxon>Pseudomonadota</taxon>
        <taxon>Gammaproteobacteria</taxon>
        <taxon>Pseudomonadales</taxon>
        <taxon>Pseudomonadaceae</taxon>
        <taxon>Pseudomonas</taxon>
    </lineage>
</organism>
<evidence type="ECO:0000256" key="4">
    <source>
        <dbReference type="SAM" id="MobiDB-lite"/>
    </source>
</evidence>
<evidence type="ECO:0008006" key="7">
    <source>
        <dbReference type="Google" id="ProtNLM"/>
    </source>
</evidence>
<dbReference type="InterPro" id="IPR001343">
    <property type="entry name" value="Hemolysn_Ca-bd"/>
</dbReference>
<dbReference type="Pfam" id="PF14891">
    <property type="entry name" value="Peptidase_M91"/>
    <property type="match status" value="1"/>
</dbReference>
<name>A0A0W0HAA5_PSEFL</name>
<dbReference type="InterPro" id="IPR028208">
    <property type="entry name" value="Effector_pro_NleD-like"/>
</dbReference>
<dbReference type="RefSeq" id="WP_058422270.1">
    <property type="nucleotide sequence ID" value="NZ_LKEF01000057.1"/>
</dbReference>
<feature type="region of interest" description="Disordered" evidence="4">
    <location>
        <begin position="450"/>
        <end position="493"/>
    </location>
</feature>
<dbReference type="Proteomes" id="UP000054197">
    <property type="component" value="Unassembled WGS sequence"/>
</dbReference>
<evidence type="ECO:0000313" key="5">
    <source>
        <dbReference type="EMBL" id="KTB57739.1"/>
    </source>
</evidence>
<evidence type="ECO:0000313" key="6">
    <source>
        <dbReference type="Proteomes" id="UP000054197"/>
    </source>
</evidence>
<reference evidence="5 6" key="1">
    <citation type="submission" date="2015-09" db="EMBL/GenBank/DDBJ databases">
        <title>Genome sequence of ICMP 11288.</title>
        <authorList>
            <person name="Visnovsky S."/>
            <person name="Lu A."/>
            <person name="Panda P."/>
            <person name="Pitman A."/>
        </authorList>
    </citation>
    <scope>NUCLEOTIDE SEQUENCE [LARGE SCALE GENOMIC DNA]</scope>
    <source>
        <strain evidence="5 6">ICMP 11288</strain>
    </source>
</reference>
<dbReference type="Gene3D" id="2.160.20.160">
    <property type="match status" value="1"/>
</dbReference>
<dbReference type="Pfam" id="PF00353">
    <property type="entry name" value="HemolysinCabind"/>
    <property type="match status" value="2"/>
</dbReference>
<keyword evidence="2" id="KW-0964">Secreted</keyword>
<dbReference type="PANTHER" id="PTHR38340">
    <property type="entry name" value="S-LAYER PROTEIN"/>
    <property type="match status" value="1"/>
</dbReference>
<dbReference type="AlphaFoldDB" id="A0A0W0HAA5"/>
<comment type="caution">
    <text evidence="5">The sequence shown here is derived from an EMBL/GenBank/DDBJ whole genome shotgun (WGS) entry which is preliminary data.</text>
</comment>
<gene>
    <name evidence="5" type="ORF">AO063_12135</name>
</gene>
<dbReference type="PANTHER" id="PTHR38340:SF1">
    <property type="entry name" value="S-LAYER PROTEIN"/>
    <property type="match status" value="1"/>
</dbReference>
<dbReference type="GO" id="GO:0005576">
    <property type="term" value="C:extracellular region"/>
    <property type="evidence" value="ECO:0007669"/>
    <property type="project" value="UniProtKB-SubCell"/>
</dbReference>
<sequence>MDTSTNADGVYVIDANTLTPNPGRVPTNERPGGPGFIELHLILENENVRIERRLFKDESIDQLCMTTFDGQDTVNIFAAHPPAGALSTLSIQINQSRYEVTLNWRTQTLVLNTQGGADRIHIEEDVIVQVFVLSGDGEDRVVSAARHASLYTGAGNDFIAAIGGSCHVDAGEGEDEVHGYQDIHMTVYGGPGNDIISGGNGSSYIDGGTGDDRIDGGLGHNVINGGPGDDRIKAGPAGNVIYTGDGRNNVTGLKANDITYFNFKSDLTVDCALALHADTPTDWPPGELASHAIHLEPEALEHSGLSVQGSEPFIERVNDDLRFLLSSPTGQRLLAELERAAKISGLPVTIHEFYPAPNGLFIPDPASAEWPFIDNGQAGRPSYGGKIWYNTTDIRPGTPSVINLFHELCHAYNNISGTLFRGESPDGVDGTKPRLPMRNAELQAVGLPTTATPFDFDQDPGTPPTNTNPPAFSENGLRKELGLPPRLQYHTPD</sequence>